<organism evidence="7 8">
    <name type="scientific">Paraphotobacterium marinum</name>
    <dbReference type="NCBI Taxonomy" id="1755811"/>
    <lineage>
        <taxon>Bacteria</taxon>
        <taxon>Pseudomonadati</taxon>
        <taxon>Pseudomonadota</taxon>
        <taxon>Gammaproteobacteria</taxon>
        <taxon>Vibrionales</taxon>
        <taxon>Vibrionaceae</taxon>
        <taxon>Paraphotobacterium</taxon>
    </lineage>
</organism>
<feature type="binding site" evidence="5">
    <location>
        <position position="20"/>
    </location>
    <ligand>
        <name>Mg(2+)</name>
        <dbReference type="ChEBI" id="CHEBI:18420"/>
        <label>2</label>
        <note>catalytic</note>
    </ligand>
</feature>
<dbReference type="KEGG" id="pmai:CF386_00695"/>
<dbReference type="HAMAP" id="MF_00157">
    <property type="entry name" value="RNase_T"/>
    <property type="match status" value="1"/>
</dbReference>
<proteinExistence type="inferred from homology"/>
<feature type="site" description="Important for substrate binding and specificity" evidence="5">
    <location>
        <position position="24"/>
    </location>
</feature>
<dbReference type="PANTHER" id="PTHR30231:SF2">
    <property type="entry name" value="RIBONUCLEASE T"/>
    <property type="match status" value="1"/>
</dbReference>
<evidence type="ECO:0000256" key="3">
    <source>
        <dbReference type="ARBA" id="ARBA00022801"/>
    </source>
</evidence>
<comment type="subunit">
    <text evidence="5">Homodimer.</text>
</comment>
<keyword evidence="5" id="KW-0479">Metal-binding</keyword>
<dbReference type="Pfam" id="PF00929">
    <property type="entry name" value="RNase_T"/>
    <property type="match status" value="1"/>
</dbReference>
<dbReference type="OrthoDB" id="9778264at2"/>
<keyword evidence="1 5" id="KW-0819">tRNA processing</keyword>
<evidence type="ECO:0000256" key="4">
    <source>
        <dbReference type="ARBA" id="ARBA00022839"/>
    </source>
</evidence>
<name>A0A220VBC4_9GAMM</name>
<keyword evidence="8" id="KW-1185">Reference proteome</keyword>
<comment type="similarity">
    <text evidence="5">Belongs to the RNase T family.</text>
</comment>
<dbReference type="AlphaFoldDB" id="A0A220VBC4"/>
<dbReference type="Proteomes" id="UP000242175">
    <property type="component" value="Chromosome large"/>
</dbReference>
<evidence type="ECO:0000256" key="5">
    <source>
        <dbReference type="HAMAP-Rule" id="MF_00157"/>
    </source>
</evidence>
<protein>
    <recommendedName>
        <fullName evidence="5">Ribonuclease T</fullName>
        <ecNumber evidence="5">3.1.13.-</ecNumber>
    </recommendedName>
    <alternativeName>
        <fullName evidence="5">Exoribonuclease T</fullName>
        <shortName evidence="5">RNase T</shortName>
    </alternativeName>
</protein>
<sequence length="199" mass="22500">MIKKLKDRFRGFFPVVFDIETAGFNPQTDAVLEIAAITFKMNTDGTLFPNKKIARNILPFEGSNIEESALKFLKLDNPFSEKREALYEVDAIKEIYSLIRSEQKANECQRSILVAHNAAFDQSFINAINIRHNLKRIPLHPFSTFDTVSLAGLVYGETVLSKACEASGIDYNKEKAHNALYDAEVTSQLFCNIVNKFNI</sequence>
<feature type="site" description="Important for substrate binding and specificity" evidence="5">
    <location>
        <position position="142"/>
    </location>
</feature>
<dbReference type="GO" id="GO:0008033">
    <property type="term" value="P:tRNA processing"/>
    <property type="evidence" value="ECO:0007669"/>
    <property type="project" value="UniProtKB-KW"/>
</dbReference>
<reference evidence="7 8" key="1">
    <citation type="journal article" date="2016" name="Int. J. Syst. Evol. Microbiol.">
        <title>Paraphotobacterium marinum gen. nov., sp. nov., a member of the family Vibrionaceae, isolated from surface seawater.</title>
        <authorList>
            <person name="Huang Z."/>
            <person name="Dong C."/>
            <person name="Shao Z."/>
        </authorList>
    </citation>
    <scope>NUCLEOTIDE SEQUENCE [LARGE SCALE GENOMIC DNA]</scope>
    <source>
        <strain evidence="7 8">NSCS20N07D</strain>
    </source>
</reference>
<dbReference type="SMART" id="SM00479">
    <property type="entry name" value="EXOIII"/>
    <property type="match status" value="1"/>
</dbReference>
<feature type="binding site" evidence="5">
    <location>
        <position position="18"/>
    </location>
    <ligand>
        <name>Mg(2+)</name>
        <dbReference type="ChEBI" id="CHEBI:18420"/>
        <label>2</label>
        <note>catalytic</note>
    </ligand>
</feature>
<dbReference type="GO" id="GO:0008408">
    <property type="term" value="F:3'-5' exonuclease activity"/>
    <property type="evidence" value="ECO:0007669"/>
    <property type="project" value="TreeGrafter"/>
</dbReference>
<feature type="site" description="Important for substrate binding and specificity" evidence="5">
    <location>
        <position position="72"/>
    </location>
</feature>
<evidence type="ECO:0000313" key="7">
    <source>
        <dbReference type="EMBL" id="ASK77707.1"/>
    </source>
</evidence>
<dbReference type="EMBL" id="CP022355">
    <property type="protein sequence ID" value="ASK77707.1"/>
    <property type="molecule type" value="Genomic_DNA"/>
</dbReference>
<dbReference type="SUPFAM" id="SSF53098">
    <property type="entry name" value="Ribonuclease H-like"/>
    <property type="match status" value="1"/>
</dbReference>
<dbReference type="GO" id="GO:0045004">
    <property type="term" value="P:DNA replication proofreading"/>
    <property type="evidence" value="ECO:0007669"/>
    <property type="project" value="TreeGrafter"/>
</dbReference>
<evidence type="ECO:0000256" key="1">
    <source>
        <dbReference type="ARBA" id="ARBA00022694"/>
    </source>
</evidence>
<comment type="cofactor">
    <cofactor evidence="5">
        <name>Mg(2+)</name>
        <dbReference type="ChEBI" id="CHEBI:18420"/>
    </cofactor>
    <text evidence="5">Binds two Mg(2+) per subunit. The active form of the enzyme binds two Mg(2+) ions in its active site. The first Mg(2+) forms only one salt bridge with the protein.</text>
</comment>
<dbReference type="Gene3D" id="3.30.420.10">
    <property type="entry name" value="Ribonuclease H-like superfamily/Ribonuclease H"/>
    <property type="match status" value="1"/>
</dbReference>
<keyword evidence="3 5" id="KW-0378">Hydrolase</keyword>
<evidence type="ECO:0000259" key="6">
    <source>
        <dbReference type="SMART" id="SM00479"/>
    </source>
</evidence>
<dbReference type="InterPro" id="IPR036397">
    <property type="entry name" value="RNaseH_sf"/>
</dbReference>
<gene>
    <name evidence="5" type="primary">rnt</name>
    <name evidence="7" type="ORF">CF386_00695</name>
</gene>
<dbReference type="GO" id="GO:0016896">
    <property type="term" value="F:RNA exonuclease activity, producing 5'-phosphomonoesters"/>
    <property type="evidence" value="ECO:0007669"/>
    <property type="project" value="UniProtKB-UniRule"/>
</dbReference>
<accession>A0A220VBC4</accession>
<dbReference type="EC" id="3.1.13.-" evidence="5"/>
<evidence type="ECO:0000256" key="2">
    <source>
        <dbReference type="ARBA" id="ARBA00022722"/>
    </source>
</evidence>
<feature type="binding site" evidence="5">
    <location>
        <position position="177"/>
    </location>
    <ligand>
        <name>Mg(2+)</name>
        <dbReference type="ChEBI" id="CHEBI:18420"/>
        <label>2</label>
        <note>catalytic</note>
    </ligand>
</feature>
<dbReference type="RefSeq" id="WP_089072617.1">
    <property type="nucleotide sequence ID" value="NZ_CBCSAM010000001.1"/>
</dbReference>
<feature type="site" description="Important for substrate binding and specificity" evidence="5">
    <location>
        <position position="120"/>
    </location>
</feature>
<evidence type="ECO:0000313" key="8">
    <source>
        <dbReference type="Proteomes" id="UP000242175"/>
    </source>
</evidence>
<feature type="domain" description="Exonuclease" evidence="6">
    <location>
        <begin position="13"/>
        <end position="199"/>
    </location>
</feature>
<dbReference type="InterPro" id="IPR012337">
    <property type="entry name" value="RNaseH-like_sf"/>
</dbReference>
<dbReference type="GO" id="GO:0005829">
    <property type="term" value="C:cytosol"/>
    <property type="evidence" value="ECO:0007669"/>
    <property type="project" value="TreeGrafter"/>
</dbReference>
<keyword evidence="4 5" id="KW-0269">Exonuclease</keyword>
<dbReference type="NCBIfam" id="TIGR01298">
    <property type="entry name" value="RNaseT"/>
    <property type="match status" value="1"/>
</dbReference>
<keyword evidence="5" id="KW-0460">Magnesium</keyword>
<dbReference type="InterPro" id="IPR013520">
    <property type="entry name" value="Ribonucl_H"/>
</dbReference>
<dbReference type="GO" id="GO:0003676">
    <property type="term" value="F:nucleic acid binding"/>
    <property type="evidence" value="ECO:0007669"/>
    <property type="project" value="InterPro"/>
</dbReference>
<feature type="binding site" evidence="5">
    <location>
        <position position="182"/>
    </location>
    <ligand>
        <name>Mg(2+)</name>
        <dbReference type="ChEBI" id="CHEBI:18420"/>
        <label>2</label>
        <note>catalytic</note>
    </ligand>
</feature>
<dbReference type="GO" id="GO:0000287">
    <property type="term" value="F:magnesium ion binding"/>
    <property type="evidence" value="ECO:0007669"/>
    <property type="project" value="UniProtKB-UniRule"/>
</dbReference>
<feature type="active site" description="Proton donor/acceptor" evidence="5">
    <location>
        <position position="177"/>
    </location>
</feature>
<comment type="function">
    <text evidence="5">Trims short 3' overhangs of a variety of RNA species, leaving a one or two nucleotide 3' overhang. Responsible for the end-turnover of tRNA: specifically removes the terminal AMP residue from uncharged tRNA (tRNA-C-C-A). Also appears to be involved in tRNA biosynthesis.</text>
</comment>
<dbReference type="InterPro" id="IPR005987">
    <property type="entry name" value="RNase_T"/>
</dbReference>
<feature type="binding site" evidence="5">
    <location>
        <position position="18"/>
    </location>
    <ligand>
        <name>Mg(2+)</name>
        <dbReference type="ChEBI" id="CHEBI:18420"/>
        <label>1</label>
        <note>catalytic</note>
    </ligand>
</feature>
<keyword evidence="2 5" id="KW-0540">Nuclease</keyword>
<dbReference type="PANTHER" id="PTHR30231">
    <property type="entry name" value="DNA POLYMERASE III SUBUNIT EPSILON"/>
    <property type="match status" value="1"/>
</dbReference>